<evidence type="ECO:0000256" key="5">
    <source>
        <dbReference type="ARBA" id="ARBA00018569"/>
    </source>
</evidence>
<keyword evidence="6 8" id="KW-0520">NAD</keyword>
<dbReference type="PANTHER" id="PTHR43725">
    <property type="entry name" value="UDP-GLUCOSE 4-EPIMERASE"/>
    <property type="match status" value="1"/>
</dbReference>
<comment type="cofactor">
    <cofactor evidence="2 8">
        <name>NAD(+)</name>
        <dbReference type="ChEBI" id="CHEBI:57540"/>
    </cofactor>
</comment>
<protein>
    <recommendedName>
        <fullName evidence="5 8">UDP-glucose 4-epimerase</fullName>
        <ecNumber evidence="4 8">5.1.3.2</ecNumber>
    </recommendedName>
</protein>
<dbReference type="InterPro" id="IPR005886">
    <property type="entry name" value="UDP_G4E"/>
</dbReference>
<evidence type="ECO:0000313" key="10">
    <source>
        <dbReference type="EMBL" id="PAK90053.1"/>
    </source>
</evidence>
<dbReference type="InterPro" id="IPR016040">
    <property type="entry name" value="NAD(P)-bd_dom"/>
</dbReference>
<evidence type="ECO:0000256" key="1">
    <source>
        <dbReference type="ARBA" id="ARBA00000083"/>
    </source>
</evidence>
<keyword evidence="7 8" id="KW-0413">Isomerase</keyword>
<comment type="catalytic activity">
    <reaction evidence="1 8">
        <text>UDP-alpha-D-glucose = UDP-alpha-D-galactose</text>
        <dbReference type="Rhea" id="RHEA:22168"/>
        <dbReference type="ChEBI" id="CHEBI:58885"/>
        <dbReference type="ChEBI" id="CHEBI:66914"/>
        <dbReference type="EC" id="5.1.3.2"/>
    </reaction>
</comment>
<comment type="caution">
    <text evidence="10">The sequence shown here is derived from an EMBL/GenBank/DDBJ whole genome shotgun (WGS) entry which is preliminary data.</text>
</comment>
<accession>A0AAQ0R6L9</accession>
<dbReference type="CDD" id="cd05247">
    <property type="entry name" value="UDP_G4E_1_SDR_e"/>
    <property type="match status" value="1"/>
</dbReference>
<dbReference type="InterPro" id="IPR036291">
    <property type="entry name" value="NAD(P)-bd_dom_sf"/>
</dbReference>
<organism evidence="10 11">
    <name type="scientific">Lactococcus lactis</name>
    <dbReference type="NCBI Taxonomy" id="1358"/>
    <lineage>
        <taxon>Bacteria</taxon>
        <taxon>Bacillati</taxon>
        <taxon>Bacillota</taxon>
        <taxon>Bacilli</taxon>
        <taxon>Lactobacillales</taxon>
        <taxon>Streptococcaceae</taxon>
        <taxon>Lactococcus</taxon>
    </lineage>
</organism>
<reference evidence="10 11" key="1">
    <citation type="submission" date="2017-04" db="EMBL/GenBank/DDBJ databases">
        <title>Kefir bacterial isolates.</title>
        <authorList>
            <person name="Kim Y."/>
            <person name="Blasche S."/>
            <person name="Patil K.R."/>
        </authorList>
    </citation>
    <scope>NUCLEOTIDE SEQUENCE [LARGE SCALE GENOMIC DNA]</scope>
    <source>
        <strain evidence="10 11">OG2</strain>
    </source>
</reference>
<feature type="domain" description="NAD(P)-binding" evidence="9">
    <location>
        <begin position="5"/>
        <end position="327"/>
    </location>
</feature>
<dbReference type="Gene3D" id="3.40.50.720">
    <property type="entry name" value="NAD(P)-binding Rossmann-like Domain"/>
    <property type="match status" value="1"/>
</dbReference>
<proteinExistence type="inferred from homology"/>
<evidence type="ECO:0000256" key="3">
    <source>
        <dbReference type="ARBA" id="ARBA00007637"/>
    </source>
</evidence>
<keyword evidence="8" id="KW-0119">Carbohydrate metabolism</keyword>
<sequence length="339" mass="38063">MKTILVTGGAGFIGSHTVVDLVQHDYKVVIVDNLSNSSAKSIKAIEDIVKTEIDFFEVDIRDKDKLSYIFELYKFDGVINFAGYKAVGESVELPLKYYDNNIGGVITLLEVMEEFGVNTFVFSSSATVYGIPEKMPLTEGDKTGAASPYGRTKLFIENILSDVALSSQKWKIISLRYFNPLGAHESGNLGEDPNGIPNNLAPYITQVAIGKLEKLSVFGNDYDTPDGTCIRDYVHINDLALGHRLAMEYMFNKKQSVNEIINLGSGKGYSVFEIIDSFEKVMDKKIPYDITKRRAGDIDISIASIDKAKKLLKWEPRYGIFKMCEDMWRWQQKNPNGFH</sequence>
<dbReference type="RefSeq" id="WP_095348268.1">
    <property type="nucleotide sequence ID" value="NZ_CP184687.1"/>
</dbReference>
<dbReference type="GO" id="GO:0006012">
    <property type="term" value="P:galactose metabolic process"/>
    <property type="evidence" value="ECO:0007669"/>
    <property type="project" value="InterPro"/>
</dbReference>
<comment type="subunit">
    <text evidence="8">Homodimer.</text>
</comment>
<dbReference type="Pfam" id="PF16363">
    <property type="entry name" value="GDP_Man_Dehyd"/>
    <property type="match status" value="1"/>
</dbReference>
<comment type="pathway">
    <text evidence="8">Carbohydrate metabolism; galactose metabolism.</text>
</comment>
<evidence type="ECO:0000256" key="7">
    <source>
        <dbReference type="ARBA" id="ARBA00023235"/>
    </source>
</evidence>
<dbReference type="Proteomes" id="UP000215635">
    <property type="component" value="Unassembled WGS sequence"/>
</dbReference>
<evidence type="ECO:0000256" key="8">
    <source>
        <dbReference type="RuleBase" id="RU366046"/>
    </source>
</evidence>
<dbReference type="EC" id="5.1.3.2" evidence="4 8"/>
<evidence type="ECO:0000256" key="6">
    <source>
        <dbReference type="ARBA" id="ARBA00023027"/>
    </source>
</evidence>
<comment type="similarity">
    <text evidence="3 8">Belongs to the NAD(P)-dependent epimerase/dehydratase family.</text>
</comment>
<evidence type="ECO:0000259" key="9">
    <source>
        <dbReference type="Pfam" id="PF16363"/>
    </source>
</evidence>
<dbReference type="AlphaFoldDB" id="A0AAQ0R6L9"/>
<dbReference type="SUPFAM" id="SSF51735">
    <property type="entry name" value="NAD(P)-binding Rossmann-fold domains"/>
    <property type="match status" value="1"/>
</dbReference>
<evidence type="ECO:0000256" key="2">
    <source>
        <dbReference type="ARBA" id="ARBA00001911"/>
    </source>
</evidence>
<dbReference type="PANTHER" id="PTHR43725:SF47">
    <property type="entry name" value="UDP-GLUCOSE 4-EPIMERASE"/>
    <property type="match status" value="1"/>
</dbReference>
<dbReference type="GO" id="GO:0003978">
    <property type="term" value="F:UDP-glucose 4-epimerase activity"/>
    <property type="evidence" value="ECO:0007669"/>
    <property type="project" value="UniProtKB-UniRule"/>
</dbReference>
<evidence type="ECO:0000256" key="4">
    <source>
        <dbReference type="ARBA" id="ARBA00013189"/>
    </source>
</evidence>
<gene>
    <name evidence="10" type="ORF">B8W88_02585</name>
</gene>
<dbReference type="EMBL" id="NCWV01000002">
    <property type="protein sequence ID" value="PAK90053.1"/>
    <property type="molecule type" value="Genomic_DNA"/>
</dbReference>
<name>A0AAQ0R6L9_9LACT</name>
<dbReference type="NCBIfam" id="TIGR01179">
    <property type="entry name" value="galE"/>
    <property type="match status" value="1"/>
</dbReference>
<dbReference type="Gene3D" id="3.90.25.10">
    <property type="entry name" value="UDP-galactose 4-epimerase, domain 1"/>
    <property type="match status" value="1"/>
</dbReference>
<dbReference type="GO" id="GO:0005829">
    <property type="term" value="C:cytosol"/>
    <property type="evidence" value="ECO:0007669"/>
    <property type="project" value="TreeGrafter"/>
</dbReference>
<evidence type="ECO:0000313" key="11">
    <source>
        <dbReference type="Proteomes" id="UP000215635"/>
    </source>
</evidence>